<evidence type="ECO:0000313" key="3">
    <source>
        <dbReference type="Proteomes" id="UP000756346"/>
    </source>
</evidence>
<proteinExistence type="predicted"/>
<comment type="caution">
    <text evidence="2">The sequence shown here is derived from an EMBL/GenBank/DDBJ whole genome shotgun (WGS) entry which is preliminary data.</text>
</comment>
<sequence>MYTWFRIFIKMLRKVDGGGTRAADPEYVKDIAKDYVWHEMGFFTSWKNGRDSTGNDDSTLRILCVDTPDEMPKRIKELLEERQQDRPGEAARFADPLALHGVLLDKTIMLSDIAVWRVRDRVREIEQRGHISVRKRFEVMHESSLHQNFGLNLDPEYTMQAQEYGRFQLETVKSMKLRSVSNDKRLDKEITLAFNQIAQSDNTVVKSIAVLSMFFLPSTFVSAIFSTSFFEFQDSGWAMSDKFWIYWAVVIPATLLAPIYTMFAFNKPKKLWINMHARMEKYKRDKEAAKTAVNGTVRRYLRELDIFIILLH</sequence>
<evidence type="ECO:0000313" key="2">
    <source>
        <dbReference type="EMBL" id="KAH7016339.1"/>
    </source>
</evidence>
<feature type="transmembrane region" description="Helical" evidence="1">
    <location>
        <begin position="244"/>
        <end position="265"/>
    </location>
</feature>
<dbReference type="GeneID" id="70190828"/>
<keyword evidence="1" id="KW-0812">Transmembrane</keyword>
<evidence type="ECO:0008006" key="4">
    <source>
        <dbReference type="Google" id="ProtNLM"/>
    </source>
</evidence>
<protein>
    <recommendedName>
        <fullName evidence="4">Mg2+ transporter protein, CorA-like/Zinc transport protein ZntB</fullName>
    </recommendedName>
</protein>
<dbReference type="RefSeq" id="XP_046005963.1">
    <property type="nucleotide sequence ID" value="XM_046161282.1"/>
</dbReference>
<evidence type="ECO:0000256" key="1">
    <source>
        <dbReference type="SAM" id="Phobius"/>
    </source>
</evidence>
<organism evidence="2 3">
    <name type="scientific">Microdochium trichocladiopsis</name>
    <dbReference type="NCBI Taxonomy" id="1682393"/>
    <lineage>
        <taxon>Eukaryota</taxon>
        <taxon>Fungi</taxon>
        <taxon>Dikarya</taxon>
        <taxon>Ascomycota</taxon>
        <taxon>Pezizomycotina</taxon>
        <taxon>Sordariomycetes</taxon>
        <taxon>Xylariomycetidae</taxon>
        <taxon>Xylariales</taxon>
        <taxon>Microdochiaceae</taxon>
        <taxon>Microdochium</taxon>
    </lineage>
</organism>
<dbReference type="EMBL" id="JAGTJQ010000012">
    <property type="protein sequence ID" value="KAH7016339.1"/>
    <property type="molecule type" value="Genomic_DNA"/>
</dbReference>
<dbReference type="AlphaFoldDB" id="A0A9P8XTL7"/>
<name>A0A9P8XTL7_9PEZI</name>
<reference evidence="2" key="1">
    <citation type="journal article" date="2021" name="Nat. Commun.">
        <title>Genetic determinants of endophytism in the Arabidopsis root mycobiome.</title>
        <authorList>
            <person name="Mesny F."/>
            <person name="Miyauchi S."/>
            <person name="Thiergart T."/>
            <person name="Pickel B."/>
            <person name="Atanasova L."/>
            <person name="Karlsson M."/>
            <person name="Huettel B."/>
            <person name="Barry K.W."/>
            <person name="Haridas S."/>
            <person name="Chen C."/>
            <person name="Bauer D."/>
            <person name="Andreopoulos W."/>
            <person name="Pangilinan J."/>
            <person name="LaButti K."/>
            <person name="Riley R."/>
            <person name="Lipzen A."/>
            <person name="Clum A."/>
            <person name="Drula E."/>
            <person name="Henrissat B."/>
            <person name="Kohler A."/>
            <person name="Grigoriev I.V."/>
            <person name="Martin F.M."/>
            <person name="Hacquard S."/>
        </authorList>
    </citation>
    <scope>NUCLEOTIDE SEQUENCE</scope>
    <source>
        <strain evidence="2">MPI-CAGE-CH-0230</strain>
    </source>
</reference>
<feature type="transmembrane region" description="Helical" evidence="1">
    <location>
        <begin position="208"/>
        <end position="232"/>
    </location>
</feature>
<dbReference type="Proteomes" id="UP000756346">
    <property type="component" value="Unassembled WGS sequence"/>
</dbReference>
<keyword evidence="3" id="KW-1185">Reference proteome</keyword>
<gene>
    <name evidence="2" type="ORF">B0I36DRAFT_388959</name>
</gene>
<dbReference type="OrthoDB" id="5207033at2759"/>
<accession>A0A9P8XTL7</accession>
<dbReference type="Gene3D" id="1.20.58.340">
    <property type="entry name" value="Magnesium transport protein CorA, transmembrane region"/>
    <property type="match status" value="1"/>
</dbReference>
<keyword evidence="1" id="KW-1133">Transmembrane helix</keyword>
<keyword evidence="1" id="KW-0472">Membrane</keyword>